<protein>
    <recommendedName>
        <fullName evidence="4">Membrane protein involved in the export of O-antigen and teichoic acid</fullName>
    </recommendedName>
</protein>
<dbReference type="RefSeq" id="WP_073256357.1">
    <property type="nucleotide sequence ID" value="NZ_FQZQ01000029.1"/>
</dbReference>
<feature type="transmembrane region" description="Helical" evidence="1">
    <location>
        <begin position="39"/>
        <end position="59"/>
    </location>
</feature>
<dbReference type="EMBL" id="FQZQ01000029">
    <property type="protein sequence ID" value="SHK43007.1"/>
    <property type="molecule type" value="Genomic_DNA"/>
</dbReference>
<feature type="transmembrane region" description="Helical" evidence="1">
    <location>
        <begin position="336"/>
        <end position="355"/>
    </location>
</feature>
<name>A0A1M6SEM0_9RHOB</name>
<keyword evidence="1" id="KW-1133">Transmembrane helix</keyword>
<evidence type="ECO:0008006" key="4">
    <source>
        <dbReference type="Google" id="ProtNLM"/>
    </source>
</evidence>
<dbReference type="Proteomes" id="UP000183982">
    <property type="component" value="Unassembled WGS sequence"/>
</dbReference>
<gene>
    <name evidence="2" type="ORF">SAMN05444000_1298</name>
</gene>
<proteinExistence type="predicted"/>
<keyword evidence="3" id="KW-1185">Reference proteome</keyword>
<feature type="transmembrane region" description="Helical" evidence="1">
    <location>
        <begin position="96"/>
        <end position="115"/>
    </location>
</feature>
<dbReference type="AlphaFoldDB" id="A0A1M6SEM0"/>
<feature type="transmembrane region" description="Helical" evidence="1">
    <location>
        <begin position="375"/>
        <end position="391"/>
    </location>
</feature>
<evidence type="ECO:0000256" key="1">
    <source>
        <dbReference type="SAM" id="Phobius"/>
    </source>
</evidence>
<feature type="transmembrane region" description="Helical" evidence="1">
    <location>
        <begin position="152"/>
        <end position="172"/>
    </location>
</feature>
<evidence type="ECO:0000313" key="2">
    <source>
        <dbReference type="EMBL" id="SHK43007.1"/>
    </source>
</evidence>
<sequence length="395" mass="43804">MNRIIPIGLYGLGLGLFSATDILVSSYMEPQDIVSWAEMRSTIGIVGFLCLCGLDQVFVRSPQSSSRLLRRLVFQVPLLAVPVSALVHSLGYLDSYLQAFFLAIGSSGAIAIYQYYRSHHLRAMAQLTQQGWRIASFFLILLMIWQPNALPLGNSVVALLLSGVGVSAVLIRHYKPSELVPQNPEPFHQMYRIGARFLATSTFLALAVYAEQLVIQSVGTVDQAAEYFTHATYFLFPMGLLNGYLGFLLGPWVRENHDSFRNKLRHNWPLALLLTLVIAVAMNFVGLGAWKIMNPSIGNPDTSLRLIFLATSVMITAYQFPSAYNGVFAKPRHHDVLIFAQLFAIFSAAAVFLVMLNVLKLDPMLSVAIGSMTNWFLRSASGYGIISFVTLKRIT</sequence>
<feature type="transmembrane region" description="Helical" evidence="1">
    <location>
        <begin position="127"/>
        <end position="146"/>
    </location>
</feature>
<feature type="transmembrane region" description="Helical" evidence="1">
    <location>
        <begin position="71"/>
        <end position="90"/>
    </location>
</feature>
<keyword evidence="1" id="KW-0812">Transmembrane</keyword>
<keyword evidence="1" id="KW-0472">Membrane</keyword>
<reference evidence="3" key="1">
    <citation type="submission" date="2016-11" db="EMBL/GenBank/DDBJ databases">
        <authorList>
            <person name="Varghese N."/>
            <person name="Submissions S."/>
        </authorList>
    </citation>
    <scope>NUCLEOTIDE SEQUENCE [LARGE SCALE GENOMIC DNA]</scope>
    <source>
        <strain evidence="3">DSM 100564</strain>
    </source>
</reference>
<organism evidence="2 3">
    <name type="scientific">Shimia gijangensis</name>
    <dbReference type="NCBI Taxonomy" id="1470563"/>
    <lineage>
        <taxon>Bacteria</taxon>
        <taxon>Pseudomonadati</taxon>
        <taxon>Pseudomonadota</taxon>
        <taxon>Alphaproteobacteria</taxon>
        <taxon>Rhodobacterales</taxon>
        <taxon>Roseobacteraceae</taxon>
    </lineage>
</organism>
<accession>A0A1M6SEM0</accession>
<feature type="transmembrane region" description="Helical" evidence="1">
    <location>
        <begin position="304"/>
        <end position="324"/>
    </location>
</feature>
<dbReference type="STRING" id="1470563.SAMN05444000_1298"/>
<feature type="transmembrane region" description="Helical" evidence="1">
    <location>
        <begin position="193"/>
        <end position="210"/>
    </location>
</feature>
<evidence type="ECO:0000313" key="3">
    <source>
        <dbReference type="Proteomes" id="UP000183982"/>
    </source>
</evidence>
<feature type="transmembrane region" description="Helical" evidence="1">
    <location>
        <begin position="7"/>
        <end position="27"/>
    </location>
</feature>
<feature type="transmembrane region" description="Helical" evidence="1">
    <location>
        <begin position="230"/>
        <end position="249"/>
    </location>
</feature>
<dbReference type="OrthoDB" id="9255631at2"/>
<feature type="transmembrane region" description="Helical" evidence="1">
    <location>
        <begin position="270"/>
        <end position="292"/>
    </location>
</feature>